<dbReference type="STRING" id="488538.SAR116_0498"/>
<organism evidence="12 13">
    <name type="scientific">Puniceispirillum marinum (strain IMCC1322)</name>
    <dbReference type="NCBI Taxonomy" id="488538"/>
    <lineage>
        <taxon>Bacteria</taxon>
        <taxon>Pseudomonadati</taxon>
        <taxon>Pseudomonadota</taxon>
        <taxon>Alphaproteobacteria</taxon>
        <taxon>Candidatus Puniceispirillales</taxon>
        <taxon>Candidatus Puniceispirillaceae</taxon>
        <taxon>Candidatus Puniceispirillum</taxon>
    </lineage>
</organism>
<dbReference type="FunFam" id="3.20.20.70:FF:000024">
    <property type="entry name" value="Indole-3-glycerol phosphate synthase"/>
    <property type="match status" value="1"/>
</dbReference>
<dbReference type="NCBIfam" id="NF001373">
    <property type="entry name" value="PRK00278.1-6"/>
    <property type="match status" value="1"/>
</dbReference>
<dbReference type="KEGG" id="apb:SAR116_0498"/>
<dbReference type="PROSITE" id="PS00614">
    <property type="entry name" value="IGPS"/>
    <property type="match status" value="1"/>
</dbReference>
<evidence type="ECO:0000256" key="10">
    <source>
        <dbReference type="HAMAP-Rule" id="MF_00134"/>
    </source>
</evidence>
<gene>
    <name evidence="10" type="primary">trpC</name>
    <name evidence="12" type="ordered locus">SAR116_0498</name>
</gene>
<dbReference type="InterPro" id="IPR013798">
    <property type="entry name" value="Indole-3-glycerol_P_synth_dom"/>
</dbReference>
<dbReference type="AlphaFoldDB" id="D5BR27"/>
<dbReference type="NCBIfam" id="NF001370">
    <property type="entry name" value="PRK00278.1-2"/>
    <property type="match status" value="1"/>
</dbReference>
<dbReference type="Proteomes" id="UP000007460">
    <property type="component" value="Chromosome"/>
</dbReference>
<dbReference type="InterPro" id="IPR045186">
    <property type="entry name" value="Indole-3-glycerol_P_synth"/>
</dbReference>
<dbReference type="UniPathway" id="UPA00035">
    <property type="reaction ID" value="UER00043"/>
</dbReference>
<evidence type="ECO:0000256" key="5">
    <source>
        <dbReference type="ARBA" id="ARBA00022605"/>
    </source>
</evidence>
<dbReference type="HOGENOM" id="CLU_034247_2_0_5"/>
<name>D5BR27_PUNMI</name>
<proteinExistence type="inferred from homology"/>
<dbReference type="RefSeq" id="WP_013045370.1">
    <property type="nucleotide sequence ID" value="NC_014010.1"/>
</dbReference>
<dbReference type="Gene3D" id="3.20.20.70">
    <property type="entry name" value="Aldolase class I"/>
    <property type="match status" value="1"/>
</dbReference>
<dbReference type="eggNOG" id="COG0134">
    <property type="taxonomic scope" value="Bacteria"/>
</dbReference>
<keyword evidence="6 10" id="KW-0210">Decarboxylase</keyword>
<evidence type="ECO:0000256" key="8">
    <source>
        <dbReference type="ARBA" id="ARBA00023141"/>
    </source>
</evidence>
<dbReference type="HAMAP" id="MF_00134_B">
    <property type="entry name" value="IGPS_B"/>
    <property type="match status" value="1"/>
</dbReference>
<evidence type="ECO:0000256" key="1">
    <source>
        <dbReference type="ARBA" id="ARBA00001633"/>
    </source>
</evidence>
<evidence type="ECO:0000259" key="11">
    <source>
        <dbReference type="Pfam" id="PF00218"/>
    </source>
</evidence>
<comment type="similarity">
    <text evidence="10">Belongs to the TrpC family.</text>
</comment>
<keyword evidence="9 10" id="KW-0456">Lyase</keyword>
<dbReference type="InterPro" id="IPR013785">
    <property type="entry name" value="Aldolase_TIM"/>
</dbReference>
<dbReference type="Pfam" id="PF00218">
    <property type="entry name" value="IGPS"/>
    <property type="match status" value="1"/>
</dbReference>
<protein>
    <recommendedName>
        <fullName evidence="4 10">Indole-3-glycerol phosphate synthase</fullName>
        <shortName evidence="10">IGPS</shortName>
        <ecNumber evidence="3 10">4.1.1.48</ecNumber>
    </recommendedName>
</protein>
<dbReference type="PANTHER" id="PTHR22854:SF2">
    <property type="entry name" value="INDOLE-3-GLYCEROL-PHOSPHATE SYNTHASE"/>
    <property type="match status" value="1"/>
</dbReference>
<dbReference type="InterPro" id="IPR001468">
    <property type="entry name" value="Indole-3-GlycerolPSynthase_CS"/>
</dbReference>
<reference evidence="12 13" key="1">
    <citation type="journal article" date="2010" name="J. Bacteriol.">
        <title>Complete genome sequence of "Candidatus Puniceispirillum marinum" IMCC1322, a representative of the SAR116 clade in the Alphaproteobacteria.</title>
        <authorList>
            <person name="Oh H.M."/>
            <person name="Kwon K.K."/>
            <person name="Kang I."/>
            <person name="Kang S.G."/>
            <person name="Lee J.H."/>
            <person name="Kim S.J."/>
            <person name="Cho J.C."/>
        </authorList>
    </citation>
    <scope>NUCLEOTIDE SEQUENCE [LARGE SCALE GENOMIC DNA]</scope>
    <source>
        <strain evidence="12 13">IMCC1322</strain>
    </source>
</reference>
<feature type="domain" description="Indole-3-glycerol phosphate synthase" evidence="11">
    <location>
        <begin position="5"/>
        <end position="257"/>
    </location>
</feature>
<sequence length="267" mass="28355">MQDVLAQIIDTKRTEIATLFATSSFSDIDKAAHAASPVRGFTNALKAASKTGYGLIAELKKASPSKGLIRADFDPETLARAYEEGGATCLSVLTDRKWFQGASEYLVAARNAVNLPVLRKDFMIDPVQIAESRALGADCILLIMAALDDEQALELEACALDYGMDVLIEVHDASELDRACKLKSPLMGINNRNLKTMDISLDVGAAMLPLLPDDHIAVAESGLFAPADLARMAKSGARCFLIGESLMRADDVAAATAAILDNPVAAG</sequence>
<evidence type="ECO:0000313" key="12">
    <source>
        <dbReference type="EMBL" id="ADE38741.1"/>
    </source>
</evidence>
<keyword evidence="13" id="KW-1185">Reference proteome</keyword>
<dbReference type="CDD" id="cd00331">
    <property type="entry name" value="IGPS"/>
    <property type="match status" value="1"/>
</dbReference>
<dbReference type="InterPro" id="IPR011060">
    <property type="entry name" value="RibuloseP-bd_barrel"/>
</dbReference>
<dbReference type="GO" id="GO:0004640">
    <property type="term" value="F:phosphoribosylanthranilate isomerase activity"/>
    <property type="evidence" value="ECO:0007669"/>
    <property type="project" value="TreeGrafter"/>
</dbReference>
<dbReference type="GO" id="GO:0004425">
    <property type="term" value="F:indole-3-glycerol-phosphate synthase activity"/>
    <property type="evidence" value="ECO:0007669"/>
    <property type="project" value="UniProtKB-UniRule"/>
</dbReference>
<keyword evidence="8 10" id="KW-0057">Aromatic amino acid biosynthesis</keyword>
<dbReference type="EC" id="4.1.1.48" evidence="3 10"/>
<dbReference type="GO" id="GO:0000162">
    <property type="term" value="P:L-tryptophan biosynthetic process"/>
    <property type="evidence" value="ECO:0007669"/>
    <property type="project" value="UniProtKB-UniRule"/>
</dbReference>
<dbReference type="PANTHER" id="PTHR22854">
    <property type="entry name" value="TRYPTOPHAN BIOSYNTHESIS PROTEIN"/>
    <property type="match status" value="1"/>
</dbReference>
<evidence type="ECO:0000256" key="7">
    <source>
        <dbReference type="ARBA" id="ARBA00022822"/>
    </source>
</evidence>
<evidence type="ECO:0000256" key="6">
    <source>
        <dbReference type="ARBA" id="ARBA00022793"/>
    </source>
</evidence>
<evidence type="ECO:0000313" key="13">
    <source>
        <dbReference type="Proteomes" id="UP000007460"/>
    </source>
</evidence>
<dbReference type="NCBIfam" id="NF001377">
    <property type="entry name" value="PRK00278.2-4"/>
    <property type="match status" value="1"/>
</dbReference>
<dbReference type="OrthoDB" id="9804217at2"/>
<comment type="catalytic activity">
    <reaction evidence="1 10">
        <text>1-(2-carboxyphenylamino)-1-deoxy-D-ribulose 5-phosphate + H(+) = (1S,2R)-1-C-(indol-3-yl)glycerol 3-phosphate + CO2 + H2O</text>
        <dbReference type="Rhea" id="RHEA:23476"/>
        <dbReference type="ChEBI" id="CHEBI:15377"/>
        <dbReference type="ChEBI" id="CHEBI:15378"/>
        <dbReference type="ChEBI" id="CHEBI:16526"/>
        <dbReference type="ChEBI" id="CHEBI:58613"/>
        <dbReference type="ChEBI" id="CHEBI:58866"/>
        <dbReference type="EC" id="4.1.1.48"/>
    </reaction>
</comment>
<dbReference type="SUPFAM" id="SSF51366">
    <property type="entry name" value="Ribulose-phoshate binding barrel"/>
    <property type="match status" value="1"/>
</dbReference>
<evidence type="ECO:0000256" key="3">
    <source>
        <dbReference type="ARBA" id="ARBA00012362"/>
    </source>
</evidence>
<evidence type="ECO:0000256" key="4">
    <source>
        <dbReference type="ARBA" id="ARBA00018080"/>
    </source>
</evidence>
<dbReference type="EMBL" id="CP001751">
    <property type="protein sequence ID" value="ADE38741.1"/>
    <property type="molecule type" value="Genomic_DNA"/>
</dbReference>
<evidence type="ECO:0000256" key="9">
    <source>
        <dbReference type="ARBA" id="ARBA00023239"/>
    </source>
</evidence>
<keyword evidence="5 10" id="KW-0028">Amino-acid biosynthesis</keyword>
<keyword evidence="7 10" id="KW-0822">Tryptophan biosynthesis</keyword>
<comment type="pathway">
    <text evidence="2 10">Amino-acid biosynthesis; L-tryptophan biosynthesis; L-tryptophan from chorismate: step 4/5.</text>
</comment>
<accession>D5BR27</accession>
<evidence type="ECO:0000256" key="2">
    <source>
        <dbReference type="ARBA" id="ARBA00004696"/>
    </source>
</evidence>